<evidence type="ECO:0000313" key="2">
    <source>
        <dbReference type="EMBL" id="KAH7331437.1"/>
    </source>
</evidence>
<reference evidence="2" key="1">
    <citation type="submission" date="2021-08" db="EMBL/GenBank/DDBJ databases">
        <title>WGS assembly of Ceratopteris richardii.</title>
        <authorList>
            <person name="Marchant D.B."/>
            <person name="Chen G."/>
            <person name="Jenkins J."/>
            <person name="Shu S."/>
            <person name="Leebens-Mack J."/>
            <person name="Grimwood J."/>
            <person name="Schmutz J."/>
            <person name="Soltis P."/>
            <person name="Soltis D."/>
            <person name="Chen Z.-H."/>
        </authorList>
    </citation>
    <scope>NUCLEOTIDE SEQUENCE</scope>
    <source>
        <strain evidence="2">Whitten #5841</strain>
        <tissue evidence="2">Leaf</tissue>
    </source>
</reference>
<name>A0A8T2SGG9_CERRI</name>
<keyword evidence="3" id="KW-1185">Reference proteome</keyword>
<gene>
    <name evidence="2" type="ORF">KP509_20G033000</name>
</gene>
<evidence type="ECO:0000313" key="3">
    <source>
        <dbReference type="Proteomes" id="UP000825935"/>
    </source>
</evidence>
<accession>A0A8T2SGG9</accession>
<evidence type="ECO:0000256" key="1">
    <source>
        <dbReference type="SAM" id="MobiDB-lite"/>
    </source>
</evidence>
<feature type="region of interest" description="Disordered" evidence="1">
    <location>
        <begin position="358"/>
        <end position="379"/>
    </location>
</feature>
<dbReference type="Proteomes" id="UP000825935">
    <property type="component" value="Chromosome 20"/>
</dbReference>
<feature type="compositionally biased region" description="Polar residues" evidence="1">
    <location>
        <begin position="370"/>
        <end position="379"/>
    </location>
</feature>
<sequence length="478" mass="53048">MESFLACFRRCQGVRPSQCRIASRVTKKQPAIAAITTGLSNCSIISTDSRCNRNTSQPNCERLQKEPNFCDGLGILIYPSLLLTTHSIIPSPASAQDAEISLCYSGTNFNILRRRFLPELFFATDATLNVTVIACEFVNPEIHPLGLDSTTVDAKAFEVGRTVYVLGHERNKGSIKLSVGRSYVLSQSNAAITIRSEGKTWLRGSAGFDRKGNFALIVTDSKPEEDATLRNECVSIHSIRNWLEPQWHERSETCSATVLQPLDFRPSIRDAGFFRSGTESTVVEACAKCDEKHTSSDGAVTSIVRTSSIILHADHKILNKQEAEGDCVEVEDGGQWLKTSRKDNKGHESKKIDHLMIKPRGTPRDERQRTSGTAKSTSWTKEVKVMRESENEADRYNSVSANSLRARTKAVDKSESIGGGYANRANVFNRANSSKKLAQKGIENKRTKGKPAYVLRQDLQREQLKPLQLRLNDIAIAK</sequence>
<comment type="caution">
    <text evidence="2">The sequence shown here is derived from an EMBL/GenBank/DDBJ whole genome shotgun (WGS) entry which is preliminary data.</text>
</comment>
<organism evidence="2 3">
    <name type="scientific">Ceratopteris richardii</name>
    <name type="common">Triangle waterfern</name>
    <dbReference type="NCBI Taxonomy" id="49495"/>
    <lineage>
        <taxon>Eukaryota</taxon>
        <taxon>Viridiplantae</taxon>
        <taxon>Streptophyta</taxon>
        <taxon>Embryophyta</taxon>
        <taxon>Tracheophyta</taxon>
        <taxon>Polypodiopsida</taxon>
        <taxon>Polypodiidae</taxon>
        <taxon>Polypodiales</taxon>
        <taxon>Pteridineae</taxon>
        <taxon>Pteridaceae</taxon>
        <taxon>Parkerioideae</taxon>
        <taxon>Ceratopteris</taxon>
    </lineage>
</organism>
<dbReference type="OrthoDB" id="1925372at2759"/>
<dbReference type="PANTHER" id="PTHR35729:SF1">
    <property type="entry name" value="T1B9.12 PROTEIN"/>
    <property type="match status" value="1"/>
</dbReference>
<proteinExistence type="predicted"/>
<dbReference type="PANTHER" id="PTHR35729">
    <property type="entry name" value="T1B9.12 PROTEIN"/>
    <property type="match status" value="1"/>
</dbReference>
<feature type="compositionally biased region" description="Basic and acidic residues" evidence="1">
    <location>
        <begin position="358"/>
        <end position="369"/>
    </location>
</feature>
<protein>
    <submittedName>
        <fullName evidence="2">Uncharacterized protein</fullName>
    </submittedName>
</protein>
<dbReference type="EMBL" id="CM035425">
    <property type="protein sequence ID" value="KAH7331437.1"/>
    <property type="molecule type" value="Genomic_DNA"/>
</dbReference>
<dbReference type="AlphaFoldDB" id="A0A8T2SGG9"/>